<dbReference type="RefSeq" id="WP_039631779.1">
    <property type="nucleotide sequence ID" value="NZ_AYSO01000015.1"/>
</dbReference>
<dbReference type="InterPro" id="IPR003607">
    <property type="entry name" value="HD/PDEase_dom"/>
</dbReference>
<dbReference type="OrthoDB" id="2043299at2"/>
<dbReference type="Proteomes" id="UP000031366">
    <property type="component" value="Unassembled WGS sequence"/>
</dbReference>
<dbReference type="EMBL" id="AYSO01000015">
    <property type="protein sequence ID" value="KIE47257.1"/>
    <property type="molecule type" value="Genomic_DNA"/>
</dbReference>
<accession>A0A0C1R1I4</accession>
<organism evidence="2 3">
    <name type="scientific">Clostridium argentinense CDC 2741</name>
    <dbReference type="NCBI Taxonomy" id="1418104"/>
    <lineage>
        <taxon>Bacteria</taxon>
        <taxon>Bacillati</taxon>
        <taxon>Bacillota</taxon>
        <taxon>Clostridia</taxon>
        <taxon>Eubacteriales</taxon>
        <taxon>Clostridiaceae</taxon>
        <taxon>Clostridium</taxon>
    </lineage>
</organism>
<evidence type="ECO:0000313" key="3">
    <source>
        <dbReference type="Proteomes" id="UP000031366"/>
    </source>
</evidence>
<evidence type="ECO:0000313" key="2">
    <source>
        <dbReference type="EMBL" id="KIE47257.1"/>
    </source>
</evidence>
<dbReference type="NCBIfam" id="TIGR00277">
    <property type="entry name" value="HDIG"/>
    <property type="match status" value="1"/>
</dbReference>
<reference evidence="2 3" key="1">
    <citation type="journal article" date="2015" name="Infect. Genet. Evol.">
        <title>Genomic sequences of six botulinum neurotoxin-producing strains representing three clostridial species illustrate the mobility and diversity of botulinum neurotoxin genes.</title>
        <authorList>
            <person name="Smith T.J."/>
            <person name="Hill K.K."/>
            <person name="Xie G."/>
            <person name="Foley B.T."/>
            <person name="Williamson C.H."/>
            <person name="Foster J.T."/>
            <person name="Johnson S.L."/>
            <person name="Chertkov O."/>
            <person name="Teshima H."/>
            <person name="Gibbons H.S."/>
            <person name="Johnsky L.A."/>
            <person name="Karavis M.A."/>
            <person name="Smith L.A."/>
        </authorList>
    </citation>
    <scope>NUCLEOTIDE SEQUENCE [LARGE SCALE GENOMIC DNA]</scope>
    <source>
        <strain evidence="2 3">CDC 2741</strain>
    </source>
</reference>
<dbReference type="SUPFAM" id="SSF109604">
    <property type="entry name" value="HD-domain/PDEase-like"/>
    <property type="match status" value="1"/>
</dbReference>
<name>A0A0C1R1I4_9CLOT</name>
<evidence type="ECO:0000259" key="1">
    <source>
        <dbReference type="PROSITE" id="PS51831"/>
    </source>
</evidence>
<dbReference type="Gene3D" id="1.10.3210.10">
    <property type="entry name" value="Hypothetical protein af1432"/>
    <property type="match status" value="1"/>
</dbReference>
<sequence length="190" mass="21829">MNSVELIQFISNIVEEQSKKDTNVFGYEGWVYHVTTVVKYAKLLAERLGADKEIVEISALLHDYASVKDPSMYKEHHIYGAIEAEKILKDFNYPEERINKVKECIIQHRGSVPLEKTTKESICVASADAMAHIDQIPSLLHLVYYKRNMEVRDGANWVSEKIERSWNKLCPEAKEIIKSKYESAKIVLKG</sequence>
<dbReference type="STRING" id="29341.RSJ17_14925"/>
<dbReference type="CDD" id="cd00077">
    <property type="entry name" value="HDc"/>
    <property type="match status" value="1"/>
</dbReference>
<dbReference type="Pfam" id="PF01966">
    <property type="entry name" value="HD"/>
    <property type="match status" value="1"/>
</dbReference>
<dbReference type="AlphaFoldDB" id="A0A0C1R1I4"/>
<dbReference type="InterPro" id="IPR006675">
    <property type="entry name" value="HDIG_dom"/>
</dbReference>
<comment type="caution">
    <text evidence="2">The sequence shown here is derived from an EMBL/GenBank/DDBJ whole genome shotgun (WGS) entry which is preliminary data.</text>
</comment>
<proteinExistence type="predicted"/>
<protein>
    <recommendedName>
        <fullName evidence="1">HD domain-containing protein</fullName>
    </recommendedName>
</protein>
<keyword evidence="3" id="KW-1185">Reference proteome</keyword>
<feature type="domain" description="HD" evidence="1">
    <location>
        <begin position="30"/>
        <end position="133"/>
    </location>
</feature>
<gene>
    <name evidence="2" type="ORF">U732_1045</name>
</gene>
<dbReference type="InterPro" id="IPR006674">
    <property type="entry name" value="HD_domain"/>
</dbReference>
<dbReference type="PROSITE" id="PS51831">
    <property type="entry name" value="HD"/>
    <property type="match status" value="1"/>
</dbReference>